<dbReference type="PANTHER" id="PTHR36649">
    <property type="entry name" value="UBIQUITIN-LIKE DOMAIN-CONTAINING PROTEIN"/>
    <property type="match status" value="1"/>
</dbReference>
<dbReference type="OrthoDB" id="428577at2759"/>
<dbReference type="SUPFAM" id="SSF54236">
    <property type="entry name" value="Ubiquitin-like"/>
    <property type="match status" value="1"/>
</dbReference>
<comment type="caution">
    <text evidence="4">The sequence shown here is derived from an EMBL/GenBank/DDBJ whole genome shotgun (WGS) entry which is preliminary data.</text>
</comment>
<accession>A0A015JLQ5</accession>
<dbReference type="STRING" id="1432141.A0A015JLQ5"/>
<dbReference type="Pfam" id="PF00240">
    <property type="entry name" value="ubiquitin"/>
    <property type="match status" value="1"/>
</dbReference>
<dbReference type="Proteomes" id="UP000022910">
    <property type="component" value="Unassembled WGS sequence"/>
</dbReference>
<dbReference type="InterPro" id="IPR019956">
    <property type="entry name" value="Ubiquitin_dom"/>
</dbReference>
<dbReference type="FunFam" id="3.10.20.90:FF:000009">
    <property type="entry name" value="Ubiquitin-60S ribosomal protein"/>
    <property type="match status" value="1"/>
</dbReference>
<keyword evidence="2" id="KW-1017">Isopeptide bond</keyword>
<dbReference type="PROSITE" id="PS00299">
    <property type="entry name" value="UBIQUITIN_1"/>
    <property type="match status" value="1"/>
</dbReference>
<dbReference type="CDD" id="cd01803">
    <property type="entry name" value="Ubl_ubiquitin"/>
    <property type="match status" value="1"/>
</dbReference>
<evidence type="ECO:0000313" key="5">
    <source>
        <dbReference type="Proteomes" id="UP000022910"/>
    </source>
</evidence>
<name>A0A015JLQ5_RHIIW</name>
<organism evidence="4 5">
    <name type="scientific">Rhizophagus irregularis (strain DAOM 197198w)</name>
    <name type="common">Glomus intraradices</name>
    <dbReference type="NCBI Taxonomy" id="1432141"/>
    <lineage>
        <taxon>Eukaryota</taxon>
        <taxon>Fungi</taxon>
        <taxon>Fungi incertae sedis</taxon>
        <taxon>Mucoromycota</taxon>
        <taxon>Glomeromycotina</taxon>
        <taxon>Glomeromycetes</taxon>
        <taxon>Glomerales</taxon>
        <taxon>Glomeraceae</taxon>
        <taxon>Rhizophagus</taxon>
    </lineage>
</organism>
<dbReference type="HOGENOM" id="CLU_051234_1_0_1"/>
<protein>
    <submittedName>
        <fullName evidence="4">Ubiquitin-ribosomal 60S subunit protein L40B fusion protein</fullName>
    </submittedName>
</protein>
<dbReference type="PRINTS" id="PR00348">
    <property type="entry name" value="UBIQUITIN"/>
</dbReference>
<dbReference type="PROSITE" id="PS50053">
    <property type="entry name" value="UBIQUITIN_2"/>
    <property type="match status" value="1"/>
</dbReference>
<proteinExistence type="inferred from homology"/>
<dbReference type="AlphaFoldDB" id="A0A015JLQ5"/>
<dbReference type="Gene3D" id="3.10.20.90">
    <property type="entry name" value="Phosphatidylinositol 3-kinase Catalytic Subunit, Chain A, domain 1"/>
    <property type="match status" value="1"/>
</dbReference>
<comment type="similarity">
    <text evidence="1">Belongs to the ubiquitin family.</text>
</comment>
<dbReference type="SUPFAM" id="SSF56399">
    <property type="entry name" value="ADP-ribosylation"/>
    <property type="match status" value="1"/>
</dbReference>
<sequence>MANSLLAAALSAVTHRSVITYDDYSNGGYDGCSQLDQKALHQSHLIGGKVPTFNEVVNSGPSNFDTIRTMSFNSNRNQHDDQKCVYVKTLTGKTITIEVEFSDTIDQLKTKITEKEGIPPDQQRLIFAGKQLEDGRTLSDYNICDESTLHLVLRLRGGYLPPSTALFIHPDMLAPTYDYDFTQVDDKGVTFMRGNFEYKRPCGWKRIALNVLNKYEDNIWLGVDGSTRQSITNSVQNEWPVSYHGTARNNCKSIAEDGYLLCKSKRFAFGHGIYSTPDIDVAYLYATEFTHEGSNYKIVFQNRVNPNCLNRVSKEETGVGEYWISPNESDLRPYGICIRKEN</sequence>
<evidence type="ECO:0000313" key="4">
    <source>
        <dbReference type="EMBL" id="EXX70457.1"/>
    </source>
</evidence>
<evidence type="ECO:0000256" key="1">
    <source>
        <dbReference type="ARBA" id="ARBA00008430"/>
    </source>
</evidence>
<dbReference type="SMART" id="SM00213">
    <property type="entry name" value="UBQ"/>
    <property type="match status" value="1"/>
</dbReference>
<dbReference type="InterPro" id="IPR000626">
    <property type="entry name" value="Ubiquitin-like_dom"/>
</dbReference>
<dbReference type="InterPro" id="IPR029071">
    <property type="entry name" value="Ubiquitin-like_domsf"/>
</dbReference>
<dbReference type="InterPro" id="IPR019954">
    <property type="entry name" value="Ubiquitin_CS"/>
</dbReference>
<keyword evidence="5" id="KW-1185">Reference proteome</keyword>
<dbReference type="OMA" id="FTHINDR"/>
<dbReference type="EMBL" id="JEMT01016588">
    <property type="protein sequence ID" value="EXX70457.1"/>
    <property type="molecule type" value="Genomic_DNA"/>
</dbReference>
<evidence type="ECO:0000256" key="2">
    <source>
        <dbReference type="ARBA" id="ARBA00022499"/>
    </source>
</evidence>
<gene>
    <name evidence="4" type="ORF">RirG_087240</name>
</gene>
<evidence type="ECO:0000259" key="3">
    <source>
        <dbReference type="PROSITE" id="PS50053"/>
    </source>
</evidence>
<dbReference type="Gene3D" id="3.90.228.10">
    <property type="match status" value="1"/>
</dbReference>
<reference evidence="4 5" key="1">
    <citation type="submission" date="2014-02" db="EMBL/GenBank/DDBJ databases">
        <title>Single nucleus genome sequencing reveals high similarity among nuclei of an endomycorrhizal fungus.</title>
        <authorList>
            <person name="Lin K."/>
            <person name="Geurts R."/>
            <person name="Zhang Z."/>
            <person name="Limpens E."/>
            <person name="Saunders D.G."/>
            <person name="Mu D."/>
            <person name="Pang E."/>
            <person name="Cao H."/>
            <person name="Cha H."/>
            <person name="Lin T."/>
            <person name="Zhou Q."/>
            <person name="Shang Y."/>
            <person name="Li Y."/>
            <person name="Ivanov S."/>
            <person name="Sharma T."/>
            <person name="Velzen R.V."/>
            <person name="Ruijter N.D."/>
            <person name="Aanen D.K."/>
            <person name="Win J."/>
            <person name="Kamoun S."/>
            <person name="Bisseling T."/>
            <person name="Huang S."/>
        </authorList>
    </citation>
    <scope>NUCLEOTIDE SEQUENCE [LARGE SCALE GENOMIC DNA]</scope>
    <source>
        <strain evidence="5">DAOM197198w</strain>
    </source>
</reference>
<dbReference type="PANTHER" id="PTHR36649:SF28">
    <property type="entry name" value="UBIQUITIN-LIKE DOMAIN-CONTAINING PROTEIN"/>
    <property type="match status" value="1"/>
</dbReference>
<feature type="domain" description="Ubiquitin-like" evidence="3">
    <location>
        <begin position="85"/>
        <end position="158"/>
    </location>
</feature>